<dbReference type="InterPro" id="IPR013563">
    <property type="entry name" value="Oligopep_ABC_C"/>
</dbReference>
<comment type="similarity">
    <text evidence="2">Belongs to the ABC transporter superfamily.</text>
</comment>
<dbReference type="InterPro" id="IPR027417">
    <property type="entry name" value="P-loop_NTPase"/>
</dbReference>
<feature type="domain" description="ABC transporter" evidence="8">
    <location>
        <begin position="9"/>
        <end position="258"/>
    </location>
</feature>
<dbReference type="CDD" id="cd03257">
    <property type="entry name" value="ABC_NikE_OppD_transporters"/>
    <property type="match status" value="2"/>
</dbReference>
<dbReference type="PROSITE" id="PS00211">
    <property type="entry name" value="ABC_TRANSPORTER_1"/>
    <property type="match status" value="2"/>
</dbReference>
<keyword evidence="5" id="KW-0547">Nucleotide-binding</keyword>
<evidence type="ECO:0000313" key="10">
    <source>
        <dbReference type="Proteomes" id="UP000231994"/>
    </source>
</evidence>
<dbReference type="InterPro" id="IPR050388">
    <property type="entry name" value="ABC_Ni/Peptide_Import"/>
</dbReference>
<evidence type="ECO:0000256" key="6">
    <source>
        <dbReference type="ARBA" id="ARBA00022840"/>
    </source>
</evidence>
<dbReference type="PROSITE" id="PS50893">
    <property type="entry name" value="ABC_TRANSPORTER_2"/>
    <property type="match status" value="2"/>
</dbReference>
<keyword evidence="4" id="KW-1003">Cell membrane</keyword>
<dbReference type="AlphaFoldDB" id="A0ABC8CLI3"/>
<feature type="domain" description="ABC transporter" evidence="8">
    <location>
        <begin position="361"/>
        <end position="610"/>
    </location>
</feature>
<protein>
    <submittedName>
        <fullName evidence="9">ABC transporter ATP-binding protein</fullName>
    </submittedName>
</protein>
<evidence type="ECO:0000256" key="1">
    <source>
        <dbReference type="ARBA" id="ARBA00004202"/>
    </source>
</evidence>
<accession>A0ABC8CLI3</accession>
<dbReference type="SMART" id="SM00382">
    <property type="entry name" value="AAA"/>
    <property type="match status" value="2"/>
</dbReference>
<dbReference type="RefSeq" id="WP_049063362.1">
    <property type="nucleotide sequence ID" value="NZ_CAXOII010000011.1"/>
</dbReference>
<gene>
    <name evidence="9" type="ORF">A9D01_07105</name>
</gene>
<evidence type="ECO:0000256" key="5">
    <source>
        <dbReference type="ARBA" id="ARBA00022741"/>
    </source>
</evidence>
<reference evidence="9 10" key="1">
    <citation type="submission" date="2017-11" db="EMBL/GenBank/DDBJ databases">
        <title>Whole genome sequencing of cultured pathogen.</title>
        <authorList>
            <person name="Hoffmann M."/>
            <person name="Sanchez M."/>
            <person name="Timme R."/>
            <person name="Nudel K."/>
            <person name="Bry L."/>
        </authorList>
    </citation>
    <scope>NUCLEOTIDE SEQUENCE [LARGE SCALE GENOMIC DNA]</scope>
    <source>
        <strain evidence="9 10">216</strain>
    </source>
</reference>
<dbReference type="InterPro" id="IPR003593">
    <property type="entry name" value="AAA+_ATPase"/>
</dbReference>
<dbReference type="NCBIfam" id="TIGR01727">
    <property type="entry name" value="oligo_HPY"/>
    <property type="match status" value="1"/>
</dbReference>
<dbReference type="InterPro" id="IPR003439">
    <property type="entry name" value="ABC_transporter-like_ATP-bd"/>
</dbReference>
<dbReference type="PANTHER" id="PTHR43297">
    <property type="entry name" value="OLIGOPEPTIDE TRANSPORT ATP-BINDING PROTEIN APPD"/>
    <property type="match status" value="1"/>
</dbReference>
<dbReference type="FunFam" id="3.40.50.300:FF:000016">
    <property type="entry name" value="Oligopeptide ABC transporter ATP-binding component"/>
    <property type="match status" value="2"/>
</dbReference>
<dbReference type="EMBL" id="CP024932">
    <property type="protein sequence ID" value="ATZ08552.1"/>
    <property type="molecule type" value="Genomic_DNA"/>
</dbReference>
<dbReference type="GO" id="GO:0005524">
    <property type="term" value="F:ATP binding"/>
    <property type="evidence" value="ECO:0007669"/>
    <property type="project" value="UniProtKB-KW"/>
</dbReference>
<keyword evidence="6 9" id="KW-0067">ATP-binding</keyword>
<dbReference type="NCBIfam" id="NF008453">
    <property type="entry name" value="PRK11308.1"/>
    <property type="match status" value="2"/>
</dbReference>
<dbReference type="Gene3D" id="3.40.50.300">
    <property type="entry name" value="P-loop containing nucleotide triphosphate hydrolases"/>
    <property type="match status" value="2"/>
</dbReference>
<dbReference type="PANTHER" id="PTHR43297:SF2">
    <property type="entry name" value="DIPEPTIDE TRANSPORT ATP-BINDING PROTEIN DPPD"/>
    <property type="match status" value="1"/>
</dbReference>
<evidence type="ECO:0000259" key="8">
    <source>
        <dbReference type="PROSITE" id="PS50893"/>
    </source>
</evidence>
<dbReference type="Pfam" id="PF08352">
    <property type="entry name" value="oligo_HPY"/>
    <property type="match status" value="2"/>
</dbReference>
<comment type="subcellular location">
    <subcellularLocation>
        <location evidence="1">Cell membrane</location>
        <topology evidence="1">Peripheral membrane protein</topology>
    </subcellularLocation>
</comment>
<dbReference type="Proteomes" id="UP000231994">
    <property type="component" value="Chromosome"/>
</dbReference>
<keyword evidence="3" id="KW-0813">Transport</keyword>
<proteinExistence type="inferred from homology"/>
<evidence type="ECO:0000313" key="9">
    <source>
        <dbReference type="EMBL" id="ATZ08552.1"/>
    </source>
</evidence>
<evidence type="ECO:0000256" key="7">
    <source>
        <dbReference type="ARBA" id="ARBA00023136"/>
    </source>
</evidence>
<sequence>MTTPTTPLLQVRDLAVTFPSEAGSVHAVRGVNFDLLPGRTLAIVGESGSGKSVTSMAIMGLLPGYAKVEGSVKFQDTELIGMSDRKMSEIRGQDIAMIFQDPLSSLTPVFSIGDQLKEAIQIHRSLSDKEAEQEAIRLLDLVGIPEPEKRIKSFPHEFSGGMRQRVVIAIAMANNPKVIIADEPTTALDVTIQAQILEVLKVAQRETGAAVIMITHDMGVVAGTADDVLVMYAGRAVEYGDVDTIFSNPKMPYTVGLLGSTPRVDKSSDQPLVPINGTPPRLIEIVPECSFAARCPVAQEGCWKQEPELRALDDAPRHAAACLRSDEINQGSIGGERMYPLPQISPDALGDTPYDERPVTLEVENLVKEFPLIKGAILKRRVGTVHAVNNISFTVHQGECFAIVGESGSGKTTTLLEIMDLNPPKGSTIVVNGTDTSGLSSSARRSLRKDIQIVFQDPMSSLNPRMTIREIIAEPLESLGYDGDVGKRVSELMKLVGLESHQVDRFPGHFSGGQRQRIGLARALATNPSIIVLDEPVSALDVSIQAGIINLLHDLKNRLGISLVFVAHDLSVVRNLSDKVAVMYKGDFVEYGATDEVFDNPQHAYTKALLSAIPIPDPAVERNRKRVIYEEHAS</sequence>
<dbReference type="Pfam" id="PF00005">
    <property type="entry name" value="ABC_tran"/>
    <property type="match status" value="2"/>
</dbReference>
<evidence type="ECO:0000256" key="2">
    <source>
        <dbReference type="ARBA" id="ARBA00005417"/>
    </source>
</evidence>
<keyword evidence="7" id="KW-0472">Membrane</keyword>
<name>A0ABC8CLI3_CORST</name>
<dbReference type="InterPro" id="IPR017871">
    <property type="entry name" value="ABC_transporter-like_CS"/>
</dbReference>
<organism evidence="9 10">
    <name type="scientific">Corynebacterium striatum</name>
    <dbReference type="NCBI Taxonomy" id="43770"/>
    <lineage>
        <taxon>Bacteria</taxon>
        <taxon>Bacillati</taxon>
        <taxon>Actinomycetota</taxon>
        <taxon>Actinomycetes</taxon>
        <taxon>Mycobacteriales</taxon>
        <taxon>Corynebacteriaceae</taxon>
        <taxon>Corynebacterium</taxon>
    </lineage>
</organism>
<dbReference type="SUPFAM" id="SSF52540">
    <property type="entry name" value="P-loop containing nucleoside triphosphate hydrolases"/>
    <property type="match status" value="2"/>
</dbReference>
<evidence type="ECO:0000256" key="3">
    <source>
        <dbReference type="ARBA" id="ARBA00022448"/>
    </source>
</evidence>
<dbReference type="GO" id="GO:0005886">
    <property type="term" value="C:plasma membrane"/>
    <property type="evidence" value="ECO:0007669"/>
    <property type="project" value="UniProtKB-SubCell"/>
</dbReference>
<evidence type="ECO:0000256" key="4">
    <source>
        <dbReference type="ARBA" id="ARBA00022475"/>
    </source>
</evidence>